<evidence type="ECO:0000259" key="5">
    <source>
        <dbReference type="PROSITE" id="PS50887"/>
    </source>
</evidence>
<organism evidence="6 7">
    <name type="scientific">Marinobacterium sediminicola</name>
    <dbReference type="NCBI Taxonomy" id="518898"/>
    <lineage>
        <taxon>Bacteria</taxon>
        <taxon>Pseudomonadati</taxon>
        <taxon>Pseudomonadota</taxon>
        <taxon>Gammaproteobacteria</taxon>
        <taxon>Oceanospirillales</taxon>
        <taxon>Oceanospirillaceae</taxon>
        <taxon>Marinobacterium</taxon>
    </lineage>
</organism>
<feature type="transmembrane region" description="Helical" evidence="4">
    <location>
        <begin position="85"/>
        <end position="106"/>
    </location>
</feature>
<gene>
    <name evidence="6" type="ORF">SAMN04487964_10184</name>
</gene>
<keyword evidence="4" id="KW-0472">Membrane</keyword>
<dbReference type="InterPro" id="IPR043128">
    <property type="entry name" value="Rev_trsase/Diguanyl_cyclase"/>
</dbReference>
<comment type="caution">
    <text evidence="6">The sequence shown here is derived from an EMBL/GenBank/DDBJ whole genome shotgun (WGS) entry which is preliminary data.</text>
</comment>
<dbReference type="SMART" id="SM00267">
    <property type="entry name" value="GGDEF"/>
    <property type="match status" value="1"/>
</dbReference>
<evidence type="ECO:0000256" key="1">
    <source>
        <dbReference type="ARBA" id="ARBA00012528"/>
    </source>
</evidence>
<dbReference type="InterPro" id="IPR000160">
    <property type="entry name" value="GGDEF_dom"/>
</dbReference>
<dbReference type="PANTHER" id="PTHR45138:SF9">
    <property type="entry name" value="DIGUANYLATE CYCLASE DGCM-RELATED"/>
    <property type="match status" value="1"/>
</dbReference>
<comment type="catalytic activity">
    <reaction evidence="2">
        <text>2 GTP = 3',3'-c-di-GMP + 2 diphosphate</text>
        <dbReference type="Rhea" id="RHEA:24898"/>
        <dbReference type="ChEBI" id="CHEBI:33019"/>
        <dbReference type="ChEBI" id="CHEBI:37565"/>
        <dbReference type="ChEBI" id="CHEBI:58805"/>
        <dbReference type="EC" id="2.7.7.65"/>
    </reaction>
</comment>
<accession>A0ABY1RVU3</accession>
<feature type="region of interest" description="Disordered" evidence="3">
    <location>
        <begin position="340"/>
        <end position="362"/>
    </location>
</feature>
<dbReference type="CDD" id="cd01949">
    <property type="entry name" value="GGDEF"/>
    <property type="match status" value="1"/>
</dbReference>
<feature type="region of interest" description="Disordered" evidence="3">
    <location>
        <begin position="398"/>
        <end position="428"/>
    </location>
</feature>
<feature type="domain" description="GGDEF" evidence="5">
    <location>
        <begin position="259"/>
        <end position="410"/>
    </location>
</feature>
<keyword evidence="7" id="KW-1185">Reference proteome</keyword>
<dbReference type="InterPro" id="IPR029787">
    <property type="entry name" value="Nucleotide_cyclase"/>
</dbReference>
<evidence type="ECO:0000313" key="7">
    <source>
        <dbReference type="Proteomes" id="UP001159257"/>
    </source>
</evidence>
<dbReference type="Proteomes" id="UP001159257">
    <property type="component" value="Unassembled WGS sequence"/>
</dbReference>
<feature type="transmembrane region" description="Helical" evidence="4">
    <location>
        <begin position="31"/>
        <end position="52"/>
    </location>
</feature>
<dbReference type="PROSITE" id="PS50887">
    <property type="entry name" value="GGDEF"/>
    <property type="match status" value="1"/>
</dbReference>
<evidence type="ECO:0000256" key="2">
    <source>
        <dbReference type="ARBA" id="ARBA00034247"/>
    </source>
</evidence>
<reference evidence="6 7" key="1">
    <citation type="submission" date="2017-05" db="EMBL/GenBank/DDBJ databases">
        <authorList>
            <person name="Varghese N."/>
            <person name="Submissions S."/>
        </authorList>
    </citation>
    <scope>NUCLEOTIDE SEQUENCE [LARGE SCALE GENOMIC DNA]</scope>
    <source>
        <strain evidence="6 7">CGMCC 1.7287</strain>
    </source>
</reference>
<feature type="transmembrane region" description="Helical" evidence="4">
    <location>
        <begin position="157"/>
        <end position="183"/>
    </location>
</feature>
<sequence>MIWKPALRLLPLLLLPLPLLLDDLATALSSAHLMFLASLPWLVGLIVILLSLGFKQSRTLLMVLHISAVASLYDLATASSPDNPASYVLVVLVGLIWPLMQAWITLVPERRTFSRAGIARILIVIGCYLSLVLIWRYQPIQLVQLLTALPRPFIEQLAPQLTISPAVFWWQLGCMILSVGLALMMGRRDLLTHITLSFCVLLTLADTTSRVQGQFYHLLGQFVLLIAVIRNGYDMAFVDTLTGVPGRRALEHHLISPGKGYSIAMLDIDHFKQFNDRYGHDVGDQVLRMVASQLRHVSAGGRLFRYGGEEFTIVFRRGSHEAVLGALEAVRERVAQYPMRIRSSSRPEDDEAGRSLRKRDEQDQAVKVTISIGFSTHEGSQTAEAVIKQADQALYAAKHGGRNCTRSAQQTAKPKKRRSRSDFARNPS</sequence>
<dbReference type="RefSeq" id="WP_239042142.1">
    <property type="nucleotide sequence ID" value="NZ_BAAAEY010000002.1"/>
</dbReference>
<evidence type="ECO:0000256" key="4">
    <source>
        <dbReference type="SAM" id="Phobius"/>
    </source>
</evidence>
<dbReference type="Gene3D" id="3.30.70.270">
    <property type="match status" value="1"/>
</dbReference>
<evidence type="ECO:0000256" key="3">
    <source>
        <dbReference type="SAM" id="MobiDB-lite"/>
    </source>
</evidence>
<dbReference type="SUPFAM" id="SSF55073">
    <property type="entry name" value="Nucleotide cyclase"/>
    <property type="match status" value="1"/>
</dbReference>
<feature type="transmembrane region" description="Helical" evidence="4">
    <location>
        <begin position="59"/>
        <end position="79"/>
    </location>
</feature>
<evidence type="ECO:0000313" key="6">
    <source>
        <dbReference type="EMBL" id="SMR68994.1"/>
    </source>
</evidence>
<dbReference type="EMBL" id="FXWV01000001">
    <property type="protein sequence ID" value="SMR68994.1"/>
    <property type="molecule type" value="Genomic_DNA"/>
</dbReference>
<protein>
    <recommendedName>
        <fullName evidence="1">diguanylate cyclase</fullName>
        <ecNumber evidence="1">2.7.7.65</ecNumber>
    </recommendedName>
</protein>
<feature type="compositionally biased region" description="Basic and acidic residues" evidence="3">
    <location>
        <begin position="352"/>
        <end position="362"/>
    </location>
</feature>
<dbReference type="NCBIfam" id="TIGR00254">
    <property type="entry name" value="GGDEF"/>
    <property type="match status" value="1"/>
</dbReference>
<keyword evidence="4" id="KW-1133">Transmembrane helix</keyword>
<keyword evidence="4" id="KW-0812">Transmembrane</keyword>
<feature type="transmembrane region" description="Helical" evidence="4">
    <location>
        <begin position="118"/>
        <end position="137"/>
    </location>
</feature>
<proteinExistence type="predicted"/>
<dbReference type="PANTHER" id="PTHR45138">
    <property type="entry name" value="REGULATORY COMPONENTS OF SENSORY TRANSDUCTION SYSTEM"/>
    <property type="match status" value="1"/>
</dbReference>
<dbReference type="EC" id="2.7.7.65" evidence="1"/>
<dbReference type="InterPro" id="IPR050469">
    <property type="entry name" value="Diguanylate_Cyclase"/>
</dbReference>
<feature type="transmembrane region" description="Helical" evidence="4">
    <location>
        <begin position="190"/>
        <end position="209"/>
    </location>
</feature>
<dbReference type="Pfam" id="PF00990">
    <property type="entry name" value="GGDEF"/>
    <property type="match status" value="1"/>
</dbReference>
<name>A0ABY1RVU3_9GAMM</name>